<keyword evidence="2" id="KW-1185">Reference proteome</keyword>
<sequence>MGYSIKLDRNFGSGDFKISQVQTSNMAVDQQYKQAHVTQGMVTPVALILHSCESRWPPKEIFLYKLAIHITKRRGQAWTVEKNFTQQDHGTSWASPGILQEELLKATPLWQCLTQGFGLEE</sequence>
<evidence type="ECO:0000313" key="2">
    <source>
        <dbReference type="Proteomes" id="UP000657918"/>
    </source>
</evidence>
<dbReference type="AlphaFoldDB" id="A0A835JNX6"/>
<gene>
    <name evidence="1" type="ORF">SADUNF_Sadunf10G0151100</name>
</gene>
<organism evidence="1 2">
    <name type="scientific">Salix dunnii</name>
    <dbReference type="NCBI Taxonomy" id="1413687"/>
    <lineage>
        <taxon>Eukaryota</taxon>
        <taxon>Viridiplantae</taxon>
        <taxon>Streptophyta</taxon>
        <taxon>Embryophyta</taxon>
        <taxon>Tracheophyta</taxon>
        <taxon>Spermatophyta</taxon>
        <taxon>Magnoliopsida</taxon>
        <taxon>eudicotyledons</taxon>
        <taxon>Gunneridae</taxon>
        <taxon>Pentapetalae</taxon>
        <taxon>rosids</taxon>
        <taxon>fabids</taxon>
        <taxon>Malpighiales</taxon>
        <taxon>Salicaceae</taxon>
        <taxon>Saliceae</taxon>
        <taxon>Salix</taxon>
    </lineage>
</organism>
<dbReference type="Proteomes" id="UP000657918">
    <property type="component" value="Unassembled WGS sequence"/>
</dbReference>
<protein>
    <submittedName>
        <fullName evidence="1">Uncharacterized protein</fullName>
    </submittedName>
</protein>
<accession>A0A835JNX6</accession>
<proteinExistence type="predicted"/>
<dbReference type="EMBL" id="JADGMS010000010">
    <property type="protein sequence ID" value="KAF9674670.1"/>
    <property type="molecule type" value="Genomic_DNA"/>
</dbReference>
<name>A0A835JNX6_9ROSI</name>
<comment type="caution">
    <text evidence="1">The sequence shown here is derived from an EMBL/GenBank/DDBJ whole genome shotgun (WGS) entry which is preliminary data.</text>
</comment>
<reference evidence="1 2" key="1">
    <citation type="submission" date="2020-10" db="EMBL/GenBank/DDBJ databases">
        <title>Plant Genome Project.</title>
        <authorList>
            <person name="Zhang R.-G."/>
        </authorList>
    </citation>
    <scope>NUCLEOTIDE SEQUENCE [LARGE SCALE GENOMIC DNA]</scope>
    <source>
        <strain evidence="1">FAFU-HL-1</strain>
        <tissue evidence="1">Leaf</tissue>
    </source>
</reference>
<evidence type="ECO:0000313" key="1">
    <source>
        <dbReference type="EMBL" id="KAF9674670.1"/>
    </source>
</evidence>